<evidence type="ECO:0000313" key="1">
    <source>
        <dbReference type="EMBL" id="PTL86266.1"/>
    </source>
</evidence>
<dbReference type="Gene3D" id="1.10.10.60">
    <property type="entry name" value="Homeodomain-like"/>
    <property type="match status" value="1"/>
</dbReference>
<protein>
    <recommendedName>
        <fullName evidence="3">Terminase</fullName>
    </recommendedName>
</protein>
<dbReference type="InterPro" id="IPR048683">
    <property type="entry name" value="Sf6_terminase"/>
</dbReference>
<name>A0A2T4VWW5_9HYPH</name>
<dbReference type="Pfam" id="PF20901">
    <property type="entry name" value="Sf6_terminase"/>
    <property type="match status" value="1"/>
</dbReference>
<evidence type="ECO:0000313" key="2">
    <source>
        <dbReference type="Proteomes" id="UP000240811"/>
    </source>
</evidence>
<accession>A0A2T4VWW5</accession>
<gene>
    <name evidence="1" type="ORF">C4617_04475</name>
</gene>
<comment type="caution">
    <text evidence="1">The sequence shown here is derived from an EMBL/GenBank/DDBJ whole genome shotgun (WGS) entry which is preliminary data.</text>
</comment>
<reference evidence="2" key="1">
    <citation type="submission" date="2018-02" db="EMBL/GenBank/DDBJ databases">
        <title>Genome sequence of Candidatus Liberibacter europaeus.</title>
        <authorList>
            <person name="Frampton R.A."/>
            <person name="Thompson S.M."/>
            <person name="David C."/>
            <person name="Addison S.M."/>
            <person name="Smith G.R."/>
        </authorList>
    </citation>
    <scope>NUCLEOTIDE SEQUENCE [LARGE SCALE GENOMIC DNA]</scope>
</reference>
<evidence type="ECO:0008006" key="3">
    <source>
        <dbReference type="Google" id="ProtNLM"/>
    </source>
</evidence>
<organism evidence="1 2">
    <name type="scientific">Candidatus Liberibacter europaeus</name>
    <dbReference type="NCBI Taxonomy" id="744859"/>
    <lineage>
        <taxon>Bacteria</taxon>
        <taxon>Pseudomonadati</taxon>
        <taxon>Pseudomonadota</taxon>
        <taxon>Alphaproteobacteria</taxon>
        <taxon>Hyphomicrobiales</taxon>
        <taxon>Rhizobiaceae</taxon>
        <taxon>Liberibacter</taxon>
    </lineage>
</organism>
<dbReference type="EMBL" id="PSQJ01000005">
    <property type="protein sequence ID" value="PTL86266.1"/>
    <property type="molecule type" value="Genomic_DNA"/>
</dbReference>
<dbReference type="AlphaFoldDB" id="A0A2T4VWW5"/>
<proteinExistence type="predicted"/>
<dbReference type="Proteomes" id="UP000240811">
    <property type="component" value="Unassembled WGS sequence"/>
</dbReference>
<sequence length="164" mass="19256">MAKTTYTKQKTDNILTAYATGKTLVESCKAHGVKVMTFYEWLEKDHDSLKERYRLVKESHAESISAELYKIVHSAPTPEELEYPHLLKLRETRMNHLKWELEKRHPKQYGNHVTVTQNHMIDLAPAIQHLNDRQAQREAMKLIKSHHKSIEQAPEHTKTIEHKD</sequence>